<feature type="compositionally biased region" description="Polar residues" evidence="1">
    <location>
        <begin position="1"/>
        <end position="11"/>
    </location>
</feature>
<accession>A0A4U7AVA1</accession>
<evidence type="ECO:0000313" key="3">
    <source>
        <dbReference type="Proteomes" id="UP000308133"/>
    </source>
</evidence>
<protein>
    <submittedName>
        <fullName evidence="2">Uncharacterized protein</fullName>
    </submittedName>
</protein>
<organism evidence="2 3">
    <name type="scientific">Elsinoe australis</name>
    <dbReference type="NCBI Taxonomy" id="40998"/>
    <lineage>
        <taxon>Eukaryota</taxon>
        <taxon>Fungi</taxon>
        <taxon>Dikarya</taxon>
        <taxon>Ascomycota</taxon>
        <taxon>Pezizomycotina</taxon>
        <taxon>Dothideomycetes</taxon>
        <taxon>Dothideomycetidae</taxon>
        <taxon>Myriangiales</taxon>
        <taxon>Elsinoaceae</taxon>
        <taxon>Elsinoe</taxon>
    </lineage>
</organism>
<proteinExistence type="predicted"/>
<dbReference type="AlphaFoldDB" id="A0A4U7AVA1"/>
<evidence type="ECO:0000256" key="1">
    <source>
        <dbReference type="SAM" id="MobiDB-lite"/>
    </source>
</evidence>
<evidence type="ECO:0000313" key="2">
    <source>
        <dbReference type="EMBL" id="TKX20366.1"/>
    </source>
</evidence>
<name>A0A4U7AVA1_9PEZI</name>
<gene>
    <name evidence="2" type="ORF">C1H76_7442</name>
</gene>
<comment type="caution">
    <text evidence="2">The sequence shown here is derived from an EMBL/GenBank/DDBJ whole genome shotgun (WGS) entry which is preliminary data.</text>
</comment>
<feature type="region of interest" description="Disordered" evidence="1">
    <location>
        <begin position="1"/>
        <end position="43"/>
    </location>
</feature>
<sequence length="174" mass="19624">MRQQAWKSTGKISRDWRRSRCGAAAEEEEEEEEEEEAPVRAQTEVVEKLESVREEMTNNYPLEDGHTTQTLLTDFYSPWLSCDGVGRSESTQLVRENAPLPLLAVVIPCGMDQTASRVIGLRGGHGNGIIVVVLEDTLEKEEIEGVTVKVVIWSSKKKIFGLEKARLLWRPRMA</sequence>
<dbReference type="Proteomes" id="UP000308133">
    <property type="component" value="Unassembled WGS sequence"/>
</dbReference>
<dbReference type="EMBL" id="PTQR01000090">
    <property type="protein sequence ID" value="TKX20366.1"/>
    <property type="molecule type" value="Genomic_DNA"/>
</dbReference>
<feature type="compositionally biased region" description="Acidic residues" evidence="1">
    <location>
        <begin position="25"/>
        <end position="36"/>
    </location>
</feature>
<reference evidence="2 3" key="1">
    <citation type="submission" date="2018-02" db="EMBL/GenBank/DDBJ databases">
        <title>Draft genome sequences of Elsinoe sp., causing black scab on jojoba.</title>
        <authorList>
            <person name="Stodart B."/>
            <person name="Jeffress S."/>
            <person name="Ash G."/>
            <person name="Arun Chinnappa K."/>
        </authorList>
    </citation>
    <scope>NUCLEOTIDE SEQUENCE [LARGE SCALE GENOMIC DNA]</scope>
    <source>
        <strain evidence="2 3">Hillstone_2</strain>
    </source>
</reference>